<organism evidence="1 2">
    <name type="scientific">Bradyrhizobium manausense</name>
    <dbReference type="NCBI Taxonomy" id="989370"/>
    <lineage>
        <taxon>Bacteria</taxon>
        <taxon>Pseudomonadati</taxon>
        <taxon>Pseudomonadota</taxon>
        <taxon>Alphaproteobacteria</taxon>
        <taxon>Hyphomicrobiales</taxon>
        <taxon>Nitrobacteraceae</taxon>
        <taxon>Bradyrhizobium</taxon>
    </lineage>
</organism>
<name>A0A0R3DWM2_9BRAD</name>
<dbReference type="GO" id="GO:0008270">
    <property type="term" value="F:zinc ion binding"/>
    <property type="evidence" value="ECO:0007669"/>
    <property type="project" value="InterPro"/>
</dbReference>
<gene>
    <name evidence="1" type="ORF">AOQ71_13305</name>
</gene>
<reference evidence="1 2" key="1">
    <citation type="submission" date="2015-09" db="EMBL/GenBank/DDBJ databases">
        <title>Draft Genome Sequence of Bradyrhizobium manausense Strain BR 3351T, a Novel Symbiotic Nitrogen-Fixing Alphaproteobacterium Isolated from Brazilian Amazon Rain Forest.</title>
        <authorList>
            <person name="De Araujo J.L."/>
            <person name="Zilli J.E."/>
        </authorList>
    </citation>
    <scope>NUCLEOTIDE SEQUENCE [LARGE SCALE GENOMIC DNA]</scope>
    <source>
        <strain evidence="1 2">BR3351</strain>
    </source>
</reference>
<dbReference type="Proteomes" id="UP000051936">
    <property type="component" value="Unassembled WGS sequence"/>
</dbReference>
<keyword evidence="2" id="KW-1185">Reference proteome</keyword>
<dbReference type="AlphaFoldDB" id="A0A0R3DWM2"/>
<protein>
    <recommendedName>
        <fullName evidence="3">DNA primase</fullName>
    </recommendedName>
</protein>
<dbReference type="RefSeq" id="WP_057747039.1">
    <property type="nucleotide sequence ID" value="NZ_LJYG01000049.1"/>
</dbReference>
<proteinExistence type="predicted"/>
<comment type="caution">
    <text evidence="1">The sequence shown here is derived from an EMBL/GenBank/DDBJ whole genome shotgun (WGS) entry which is preliminary data.</text>
</comment>
<dbReference type="GO" id="GO:0003677">
    <property type="term" value="F:DNA binding"/>
    <property type="evidence" value="ECO:0007669"/>
    <property type="project" value="InterPro"/>
</dbReference>
<evidence type="ECO:0000313" key="1">
    <source>
        <dbReference type="EMBL" id="KRQ14250.1"/>
    </source>
</evidence>
<accession>A0A0R3DWM2</accession>
<dbReference type="SUPFAM" id="SSF57783">
    <property type="entry name" value="Zinc beta-ribbon"/>
    <property type="match status" value="1"/>
</dbReference>
<dbReference type="OrthoDB" id="9811157at2"/>
<dbReference type="Gene3D" id="3.90.580.10">
    <property type="entry name" value="Zinc finger, CHC2-type domain"/>
    <property type="match status" value="1"/>
</dbReference>
<evidence type="ECO:0008006" key="3">
    <source>
        <dbReference type="Google" id="ProtNLM"/>
    </source>
</evidence>
<dbReference type="STRING" id="989370.AOQ71_13305"/>
<dbReference type="InterPro" id="IPR036977">
    <property type="entry name" value="DNA_primase_Znf_CHC2"/>
</dbReference>
<dbReference type="EMBL" id="LJYG01000049">
    <property type="protein sequence ID" value="KRQ14250.1"/>
    <property type="molecule type" value="Genomic_DNA"/>
</dbReference>
<dbReference type="GO" id="GO:0006260">
    <property type="term" value="P:DNA replication"/>
    <property type="evidence" value="ECO:0007669"/>
    <property type="project" value="InterPro"/>
</dbReference>
<evidence type="ECO:0000313" key="2">
    <source>
        <dbReference type="Proteomes" id="UP000051936"/>
    </source>
</evidence>
<sequence>MTAPRRIAFQRIAEAAIQHADAIVTRWLPGGKREGSEWCALNPMRADGRKGSFKVNLKSGKWGDFATGDRGGDLIALAAYLHRLDQGEAAKKLADMLGIDAYE</sequence>